<dbReference type="InterPro" id="IPR012878">
    <property type="entry name" value="Beta-AFase-like_GH127_cat"/>
</dbReference>
<feature type="domain" description="Non-reducing end beta-L-arabinofuranosidase-like GH127 C-terminal" evidence="4">
    <location>
        <begin position="544"/>
        <end position="670"/>
    </location>
</feature>
<dbReference type="SUPFAM" id="SSF48208">
    <property type="entry name" value="Six-hairpin glycosidases"/>
    <property type="match status" value="1"/>
</dbReference>
<feature type="compositionally biased region" description="Low complexity" evidence="1">
    <location>
        <begin position="13"/>
        <end position="24"/>
    </location>
</feature>
<dbReference type="InterPro" id="IPR049049">
    <property type="entry name" value="Beta-AFase-like_GH127_C"/>
</dbReference>
<dbReference type="RefSeq" id="WP_132819252.1">
    <property type="nucleotide sequence ID" value="NZ_SMKI01000195.1"/>
</dbReference>
<keyword evidence="5" id="KW-0378">Hydrolase</keyword>
<dbReference type="Pfam" id="PF20736">
    <property type="entry name" value="Glyco_hydro127M"/>
    <property type="match status" value="1"/>
</dbReference>
<dbReference type="PANTHER" id="PTHR43465">
    <property type="entry name" value="DUF1680 DOMAIN PROTEIN (AFU_ORTHOLOGUE AFUA_1G08910)"/>
    <property type="match status" value="1"/>
</dbReference>
<dbReference type="InterPro" id="IPR049046">
    <property type="entry name" value="Beta-AFase-like_GH127_middle"/>
</dbReference>
<gene>
    <name evidence="5" type="ORF">E1283_18845</name>
</gene>
<evidence type="ECO:0000259" key="3">
    <source>
        <dbReference type="Pfam" id="PF20736"/>
    </source>
</evidence>
<comment type="caution">
    <text evidence="5">The sequence shown here is derived from an EMBL/GenBank/DDBJ whole genome shotgun (WGS) entry which is preliminary data.</text>
</comment>
<evidence type="ECO:0000313" key="6">
    <source>
        <dbReference type="Proteomes" id="UP000295345"/>
    </source>
</evidence>
<evidence type="ECO:0000313" key="5">
    <source>
        <dbReference type="EMBL" id="TDC73576.1"/>
    </source>
</evidence>
<evidence type="ECO:0000259" key="2">
    <source>
        <dbReference type="Pfam" id="PF07944"/>
    </source>
</evidence>
<evidence type="ECO:0000259" key="4">
    <source>
        <dbReference type="Pfam" id="PF20737"/>
    </source>
</evidence>
<dbReference type="EMBL" id="SMKI01000195">
    <property type="protein sequence ID" value="TDC73576.1"/>
    <property type="molecule type" value="Genomic_DNA"/>
</dbReference>
<accession>A0A4R4TBY5</accession>
<sequence length="673" mass="72731">MTAVPSAHTPDPRAGGPARPGPAAHAALSATARATVTAGFWAERRRVNAEVSIPQGPERLAEAGNLENFRLAAARATEGFQGGYPFQDSDLHKWLEAAAWQLGDPGTDADSRDELAKHISEFAELLAGAQEDSGYLNTYYQVAKPEVPHFSELRWGHELYSAGHLIQAAVAHHRTTGRTELLDVAVRLADHIDESFGPEGSGRPHDSIDGHPEIETALVELARETGESRYTELAGYFVDRHGGALSHHTQQGHGRPGYFQDHLPVREATAVTGHAVRQLYLLAGAADVATETGEPELREAVERLWAEMVARQTYLTGGVGAHHSDEGFGHPYELPADRSYCETCAAIASVQFSWRLALLTGEARYSDLIERTLYNGVLCGVSLSGDRYLYDNPLHVRDGYADQEGETPRRVPWFRCACCPPNLMRLLSSLPHYLATASADGGELQVHQYATGTVAAPLAGGEAALRVETDYPRQGRIALTVTATGQDPWALALRVPHWSADTWSVTVNGAAPSADEVALADGWLRLTRAWAEGDTVLLDLDLAPRFTLADPRVDAVRGCAAIERGPLVYCVEGLDQPRLAPGEGLDDLVVDPTAGLGTVERPQLLGGVTAVTATARRRPRPDATRAAPWWPYRPATAGTPDPAGEPVTLTAVPYYAWANRENCAMRVWLPVGE</sequence>
<dbReference type="InterPro" id="IPR008928">
    <property type="entry name" value="6-hairpin_glycosidase_sf"/>
</dbReference>
<dbReference type="OrthoDB" id="9757939at2"/>
<dbReference type="GO" id="GO:0016787">
    <property type="term" value="F:hydrolase activity"/>
    <property type="evidence" value="ECO:0007669"/>
    <property type="project" value="UniProtKB-KW"/>
</dbReference>
<feature type="region of interest" description="Disordered" evidence="1">
    <location>
        <begin position="1"/>
        <end position="24"/>
    </location>
</feature>
<dbReference type="Proteomes" id="UP000295345">
    <property type="component" value="Unassembled WGS sequence"/>
</dbReference>
<feature type="domain" description="Non-reducing end beta-L-arabinofuranosidase-like GH127 catalytic" evidence="2">
    <location>
        <begin position="35"/>
        <end position="431"/>
    </location>
</feature>
<dbReference type="AlphaFoldDB" id="A0A4R4TBY5"/>
<keyword evidence="6" id="KW-1185">Reference proteome</keyword>
<proteinExistence type="predicted"/>
<organism evidence="5 6">
    <name type="scientific">Streptomyces hainanensis</name>
    <dbReference type="NCBI Taxonomy" id="402648"/>
    <lineage>
        <taxon>Bacteria</taxon>
        <taxon>Bacillati</taxon>
        <taxon>Actinomycetota</taxon>
        <taxon>Actinomycetes</taxon>
        <taxon>Kitasatosporales</taxon>
        <taxon>Streptomycetaceae</taxon>
        <taxon>Streptomyces</taxon>
    </lineage>
</organism>
<dbReference type="Pfam" id="PF07944">
    <property type="entry name" value="Beta-AFase-like_GH127_cat"/>
    <property type="match status" value="1"/>
</dbReference>
<dbReference type="PANTHER" id="PTHR43465:SF2">
    <property type="entry name" value="DUF1680 DOMAIN PROTEIN (AFU_ORTHOLOGUE AFUA_1G08910)"/>
    <property type="match status" value="1"/>
</dbReference>
<name>A0A4R4TBY5_9ACTN</name>
<evidence type="ECO:0000256" key="1">
    <source>
        <dbReference type="SAM" id="MobiDB-lite"/>
    </source>
</evidence>
<dbReference type="GO" id="GO:0005975">
    <property type="term" value="P:carbohydrate metabolic process"/>
    <property type="evidence" value="ECO:0007669"/>
    <property type="project" value="InterPro"/>
</dbReference>
<feature type="domain" description="Non-reducing end beta-L-arabinofuranosidase-like GH127 middle" evidence="3">
    <location>
        <begin position="444"/>
        <end position="541"/>
    </location>
</feature>
<dbReference type="InterPro" id="IPR049174">
    <property type="entry name" value="Beta-AFase-like"/>
</dbReference>
<reference evidence="5 6" key="1">
    <citation type="submission" date="2019-03" db="EMBL/GenBank/DDBJ databases">
        <title>Draft genome sequences of novel Actinobacteria.</title>
        <authorList>
            <person name="Sahin N."/>
            <person name="Ay H."/>
            <person name="Saygin H."/>
        </authorList>
    </citation>
    <scope>NUCLEOTIDE SEQUENCE [LARGE SCALE GENOMIC DNA]</scope>
    <source>
        <strain evidence="5 6">DSM 41900</strain>
    </source>
</reference>
<protein>
    <submittedName>
        <fullName evidence="5">Glycoside hydrolase family 127 protein</fullName>
    </submittedName>
</protein>
<dbReference type="Pfam" id="PF20737">
    <property type="entry name" value="Glyco_hydro127C"/>
    <property type="match status" value="1"/>
</dbReference>